<dbReference type="AlphaFoldDB" id="A0A2Z4GGL0"/>
<dbReference type="EMBL" id="CP029480">
    <property type="protein sequence ID" value="AWW00145.1"/>
    <property type="molecule type" value="Genomic_DNA"/>
</dbReference>
<dbReference type="OrthoDB" id="1421192at2"/>
<protein>
    <submittedName>
        <fullName evidence="1">Uncharacterized protein</fullName>
    </submittedName>
</protein>
<dbReference type="RefSeq" id="WP_111373512.1">
    <property type="nucleotide sequence ID" value="NZ_CP029480.1"/>
</dbReference>
<evidence type="ECO:0000313" key="1">
    <source>
        <dbReference type="EMBL" id="AWW00145.1"/>
    </source>
</evidence>
<dbReference type="KEGG" id="als:DJ013_19020"/>
<proteinExistence type="predicted"/>
<sequence length="256" mass="30082">MTTTDNILPDWISRQATLGSNILVDGEQTDENAFWYLLTVCCPLLFDSYAIVLSPFWINWKVKELVESGLTITEEQADKSDFKRLTSRQFFKIYGKDFDLKTANQTEIAIKKQIHLDEWPPYLCFPGEGNCETEELTFILNQLSDLYGDTLVNYYYCLLKTEKWENEIIYRGHLSEFHELQNKKDIRENPTAIYPDNKEWCIVTDYDLTFTYIGGTKEFIDRITSDNDFDIFRIEPKFKEKTHENTSHKSSSPTHQ</sequence>
<gene>
    <name evidence="1" type="ORF">DJ013_19020</name>
</gene>
<evidence type="ECO:0000313" key="2">
    <source>
        <dbReference type="Proteomes" id="UP000249873"/>
    </source>
</evidence>
<dbReference type="Proteomes" id="UP000249873">
    <property type="component" value="Chromosome"/>
</dbReference>
<accession>A0A2Z4GGL0</accession>
<organism evidence="1 2">
    <name type="scientific">Arcticibacterium luteifluviistationis</name>
    <dbReference type="NCBI Taxonomy" id="1784714"/>
    <lineage>
        <taxon>Bacteria</taxon>
        <taxon>Pseudomonadati</taxon>
        <taxon>Bacteroidota</taxon>
        <taxon>Cytophagia</taxon>
        <taxon>Cytophagales</taxon>
        <taxon>Leadbetterellaceae</taxon>
        <taxon>Arcticibacterium</taxon>
    </lineage>
</organism>
<name>A0A2Z4GGL0_9BACT</name>
<reference evidence="1 2" key="1">
    <citation type="submission" date="2018-05" db="EMBL/GenBank/DDBJ databases">
        <title>Complete genome sequence of Arcticibacterium luteifluviistationis SM1504T, a cytophagaceae bacterium isolated from Arctic surface seawater.</title>
        <authorList>
            <person name="Li Y."/>
            <person name="Qin Q.-L."/>
        </authorList>
    </citation>
    <scope>NUCLEOTIDE SEQUENCE [LARGE SCALE GENOMIC DNA]</scope>
    <source>
        <strain evidence="1 2">SM1504</strain>
    </source>
</reference>
<keyword evidence="2" id="KW-1185">Reference proteome</keyword>